<protein>
    <submittedName>
        <fullName evidence="2">Uncharacterized protein</fullName>
    </submittedName>
</protein>
<dbReference type="EMBL" id="MTKT01000799">
    <property type="protein sequence ID" value="OWM88143.1"/>
    <property type="molecule type" value="Genomic_DNA"/>
</dbReference>
<name>A0A218XT62_PUNGR</name>
<evidence type="ECO:0000313" key="2">
    <source>
        <dbReference type="EMBL" id="OWM88143.1"/>
    </source>
</evidence>
<gene>
    <name evidence="2" type="ORF">CDL15_Pgr016716</name>
</gene>
<dbReference type="Proteomes" id="UP000197138">
    <property type="component" value="Unassembled WGS sequence"/>
</dbReference>
<feature type="region of interest" description="Disordered" evidence="1">
    <location>
        <begin position="114"/>
        <end position="147"/>
    </location>
</feature>
<comment type="caution">
    <text evidence="2">The sequence shown here is derived from an EMBL/GenBank/DDBJ whole genome shotgun (WGS) entry which is preliminary data.</text>
</comment>
<feature type="compositionally biased region" description="Polar residues" evidence="1">
    <location>
        <begin position="132"/>
        <end position="141"/>
    </location>
</feature>
<feature type="compositionally biased region" description="Basic and acidic residues" evidence="1">
    <location>
        <begin position="114"/>
        <end position="131"/>
    </location>
</feature>
<accession>A0A218XT62</accession>
<sequence>MATKEDPRQIGLEGFATIDRHYARPPPEGPPRNIQFSRLFPAKQQNPPKRMSEGRELPPVGPYQVRYPPQEPYVNRPVRWFPAEKTVTIDIVKLAQLDGGITWVDYDSEQDEAKARTSDRLQHDWTQKSEIESSLNPSQTCGARKPTSVKWRSSLELSYDSSNASSTLRETDSRWAPVPRWPKTESLDLKEVVRDQVAGERERRWQVEQMRLMDLMWQDRELKDLLTRQEREGSAVSVSRLRMSSTRWS</sequence>
<reference evidence="3" key="1">
    <citation type="journal article" date="2017" name="Plant J.">
        <title>The pomegranate (Punica granatum L.) genome and the genomics of punicalagin biosynthesis.</title>
        <authorList>
            <person name="Qin G."/>
            <person name="Xu C."/>
            <person name="Ming R."/>
            <person name="Tang H."/>
            <person name="Guyot R."/>
            <person name="Kramer E.M."/>
            <person name="Hu Y."/>
            <person name="Yi X."/>
            <person name="Qi Y."/>
            <person name="Xu X."/>
            <person name="Gao Z."/>
            <person name="Pan H."/>
            <person name="Jian J."/>
            <person name="Tian Y."/>
            <person name="Yue Z."/>
            <person name="Xu Y."/>
        </authorList>
    </citation>
    <scope>NUCLEOTIDE SEQUENCE [LARGE SCALE GENOMIC DNA]</scope>
    <source>
        <strain evidence="3">cv. Dabenzi</strain>
    </source>
</reference>
<feature type="region of interest" description="Disordered" evidence="1">
    <location>
        <begin position="1"/>
        <end position="69"/>
    </location>
</feature>
<evidence type="ECO:0000256" key="1">
    <source>
        <dbReference type="SAM" id="MobiDB-lite"/>
    </source>
</evidence>
<organism evidence="2 3">
    <name type="scientific">Punica granatum</name>
    <name type="common">Pomegranate</name>
    <dbReference type="NCBI Taxonomy" id="22663"/>
    <lineage>
        <taxon>Eukaryota</taxon>
        <taxon>Viridiplantae</taxon>
        <taxon>Streptophyta</taxon>
        <taxon>Embryophyta</taxon>
        <taxon>Tracheophyta</taxon>
        <taxon>Spermatophyta</taxon>
        <taxon>Magnoliopsida</taxon>
        <taxon>eudicotyledons</taxon>
        <taxon>Gunneridae</taxon>
        <taxon>Pentapetalae</taxon>
        <taxon>rosids</taxon>
        <taxon>malvids</taxon>
        <taxon>Myrtales</taxon>
        <taxon>Lythraceae</taxon>
        <taxon>Punica</taxon>
    </lineage>
</organism>
<proteinExistence type="predicted"/>
<dbReference type="AlphaFoldDB" id="A0A218XT62"/>
<evidence type="ECO:0000313" key="3">
    <source>
        <dbReference type="Proteomes" id="UP000197138"/>
    </source>
</evidence>